<evidence type="ECO:0000313" key="5">
    <source>
        <dbReference type="EMBL" id="UOE33670.1"/>
    </source>
</evidence>
<dbReference type="Pfam" id="PF00501">
    <property type="entry name" value="AMP-binding"/>
    <property type="match status" value="1"/>
</dbReference>
<accession>A0ABY4BAI6</accession>
<dbReference type="Gene3D" id="3.40.50.12780">
    <property type="entry name" value="N-terminal domain of ligase-like"/>
    <property type="match status" value="1"/>
</dbReference>
<keyword evidence="6" id="KW-1185">Reference proteome</keyword>
<dbReference type="InterPro" id="IPR042099">
    <property type="entry name" value="ANL_N_sf"/>
</dbReference>
<dbReference type="InterPro" id="IPR025110">
    <property type="entry name" value="AMP-bd_C"/>
</dbReference>
<dbReference type="Pfam" id="PF13193">
    <property type="entry name" value="AMP-binding_C"/>
    <property type="match status" value="1"/>
</dbReference>
<dbReference type="InterPro" id="IPR000873">
    <property type="entry name" value="AMP-dep_synth/lig_dom"/>
</dbReference>
<dbReference type="InterPro" id="IPR045851">
    <property type="entry name" value="AMP-bd_C_sf"/>
</dbReference>
<dbReference type="SUPFAM" id="SSF56801">
    <property type="entry name" value="Acetyl-CoA synthetase-like"/>
    <property type="match status" value="1"/>
</dbReference>
<evidence type="ECO:0000313" key="6">
    <source>
        <dbReference type="Proteomes" id="UP000831390"/>
    </source>
</evidence>
<dbReference type="EMBL" id="CP094534">
    <property type="protein sequence ID" value="UOE33670.1"/>
    <property type="molecule type" value="Genomic_DNA"/>
</dbReference>
<keyword evidence="2" id="KW-0436">Ligase</keyword>
<dbReference type="RefSeq" id="WP_243513675.1">
    <property type="nucleotide sequence ID" value="NZ_CP094534.1"/>
</dbReference>
<evidence type="ECO:0000259" key="4">
    <source>
        <dbReference type="Pfam" id="PF13193"/>
    </source>
</evidence>
<dbReference type="PANTHER" id="PTHR43201">
    <property type="entry name" value="ACYL-COA SYNTHETASE"/>
    <property type="match status" value="1"/>
</dbReference>
<organism evidence="5 6">
    <name type="scientific">Hymenobacter monticola</name>
    <dbReference type="NCBI Taxonomy" id="1705399"/>
    <lineage>
        <taxon>Bacteria</taxon>
        <taxon>Pseudomonadati</taxon>
        <taxon>Bacteroidota</taxon>
        <taxon>Cytophagia</taxon>
        <taxon>Cytophagales</taxon>
        <taxon>Hymenobacteraceae</taxon>
        <taxon>Hymenobacter</taxon>
    </lineage>
</organism>
<protein>
    <submittedName>
        <fullName evidence="5">AMP-binding protein</fullName>
    </submittedName>
</protein>
<evidence type="ECO:0000259" key="3">
    <source>
        <dbReference type="Pfam" id="PF00501"/>
    </source>
</evidence>
<proteinExistence type="inferred from homology"/>
<sequence>MTSPNLPTSLLLNGREFTYAAIQQYPAQLDAPVNGYEAKVLDFVRQWLTGTQEFTLTTSGSTGTPSAITLRRRQLEASAQRTADYFDLGPGDRALVCLNCEYIGGLMMLVRGLERNMHLTIVEPHANPFDYVAPEAEFDFSAFVPLQLKMVLTAGLAPRLNQMKAILVGGAPADASLTQELQPLRVPVYLTYGMTETCSHVALRRLNGPEASPRFRVFTGIAAGQDERGCLTLRGDVTDDQLIVTNDQVNLLDTHTFEWLGRADFVINSGGVKVPAEKVELVLDVALAEIGLSRRCFVAGQPDERLGQAVTAFIEGAALSAGQEQQLQTLLAERLGRYEVPKQLRYVPEFQLTATGKLNRAATLRGLA</sequence>
<comment type="similarity">
    <text evidence="1">Belongs to the ATP-dependent AMP-binding enzyme family.</text>
</comment>
<reference evidence="5 6" key="1">
    <citation type="submission" date="2022-03" db="EMBL/GenBank/DDBJ databases">
        <title>Hymenobactersp. isolated from the air.</title>
        <authorList>
            <person name="Won M."/>
            <person name="Kwon S.-W."/>
        </authorList>
    </citation>
    <scope>NUCLEOTIDE SEQUENCE [LARGE SCALE GENOMIC DNA]</scope>
    <source>
        <strain evidence="5 6">KACC 22596</strain>
    </source>
</reference>
<feature type="domain" description="AMP-dependent synthetase/ligase" evidence="3">
    <location>
        <begin position="57"/>
        <end position="207"/>
    </location>
</feature>
<dbReference type="Proteomes" id="UP000831390">
    <property type="component" value="Chromosome"/>
</dbReference>
<evidence type="ECO:0000256" key="2">
    <source>
        <dbReference type="ARBA" id="ARBA00022598"/>
    </source>
</evidence>
<dbReference type="Gene3D" id="3.30.300.30">
    <property type="match status" value="1"/>
</dbReference>
<gene>
    <name evidence="5" type="ORF">MTP16_21420</name>
</gene>
<feature type="domain" description="AMP-binding enzyme C-terminal" evidence="4">
    <location>
        <begin position="294"/>
        <end position="357"/>
    </location>
</feature>
<name>A0ABY4BAI6_9BACT</name>
<evidence type="ECO:0000256" key="1">
    <source>
        <dbReference type="ARBA" id="ARBA00006432"/>
    </source>
</evidence>
<dbReference type="PANTHER" id="PTHR43201:SF5">
    <property type="entry name" value="MEDIUM-CHAIN ACYL-COA LIGASE ACSF2, MITOCHONDRIAL"/>
    <property type="match status" value="1"/>
</dbReference>